<accession>G9WN50</accession>
<evidence type="ECO:0000313" key="2">
    <source>
        <dbReference type="EMBL" id="EHL11953.1"/>
    </source>
</evidence>
<dbReference type="PATRIC" id="fig|796943.3.peg.1187"/>
<dbReference type="HOGENOM" id="CLU_023845_6_1_9"/>
<dbReference type="InterPro" id="IPR029044">
    <property type="entry name" value="Nucleotide-diphossugar_trans"/>
</dbReference>
<keyword evidence="3" id="KW-1185">Reference proteome</keyword>
<evidence type="ECO:0000313" key="3">
    <source>
        <dbReference type="Proteomes" id="UP000018461"/>
    </source>
</evidence>
<dbReference type="STRING" id="796943.HMPREF9625_00783"/>
<dbReference type="Proteomes" id="UP000018461">
    <property type="component" value="Unassembled WGS sequence"/>
</dbReference>
<gene>
    <name evidence="2" type="ORF">HMPREF9625_00783</name>
</gene>
<dbReference type="Pfam" id="PF00535">
    <property type="entry name" value="Glycos_transf_2"/>
    <property type="match status" value="1"/>
</dbReference>
<dbReference type="PANTHER" id="PTHR43179">
    <property type="entry name" value="RHAMNOSYLTRANSFERASE WBBL"/>
    <property type="match status" value="1"/>
</dbReference>
<dbReference type="EMBL" id="AFZC02000003">
    <property type="protein sequence ID" value="EHL11953.1"/>
    <property type="molecule type" value="Genomic_DNA"/>
</dbReference>
<comment type="caution">
    <text evidence="2">The sequence shown here is derived from an EMBL/GenBank/DDBJ whole genome shotgun (WGS) entry which is preliminary data.</text>
</comment>
<dbReference type="AlphaFoldDB" id="G9WN50"/>
<protein>
    <recommendedName>
        <fullName evidence="1">Glycosyltransferase 2-like domain-containing protein</fullName>
    </recommendedName>
</protein>
<reference evidence="2" key="2">
    <citation type="submission" date="2013-03" db="EMBL/GenBank/DDBJ databases">
        <title>The Genome Sequence of Oribacterium sp. ACB1.</title>
        <authorList>
            <consortium name="The Broad Institute Genomics Platform"/>
            <consortium name="The Broad Institute Genome Sequencing Center for Infectious Disease"/>
            <person name="Earl A."/>
            <person name="Ward D."/>
            <person name="Feldgarden M."/>
            <person name="Gevers D."/>
            <person name="Sizova M."/>
            <person name="Hazen A."/>
            <person name="Epstein S."/>
            <person name="Walker B."/>
            <person name="Young S."/>
            <person name="Zeng Q."/>
            <person name="Gargeya S."/>
            <person name="Fitzgerald M."/>
            <person name="Haas B."/>
            <person name="Abouelleil A."/>
            <person name="Allen A.W."/>
            <person name="Alvarado L."/>
            <person name="Arachchi H.M."/>
            <person name="Berlin A.M."/>
            <person name="Chapman S.B."/>
            <person name="Gainer-Dewar J."/>
            <person name="Goldberg J."/>
            <person name="Griggs A."/>
            <person name="Gujja S."/>
            <person name="Hansen M."/>
            <person name="Howarth C."/>
            <person name="Imamovic A."/>
            <person name="Ireland A."/>
            <person name="Larimer J."/>
            <person name="McCowan C."/>
            <person name="Murphy C."/>
            <person name="Pearson M."/>
            <person name="Poon T.W."/>
            <person name="Priest M."/>
            <person name="Roberts A."/>
            <person name="Saif S."/>
            <person name="Shea T."/>
            <person name="Sisk P."/>
            <person name="Sykes S."/>
            <person name="Wortman J."/>
            <person name="Nusbaum C."/>
            <person name="Birren B."/>
        </authorList>
    </citation>
    <scope>NUCLEOTIDE SEQUENCE [LARGE SCALE GENOMIC DNA]</scope>
    <source>
        <strain evidence="2">ACB1</strain>
    </source>
</reference>
<dbReference type="InterPro" id="IPR001173">
    <property type="entry name" value="Glyco_trans_2-like"/>
</dbReference>
<organism evidence="2 3">
    <name type="scientific">Oribacterium parvum ACB1</name>
    <dbReference type="NCBI Taxonomy" id="796943"/>
    <lineage>
        <taxon>Bacteria</taxon>
        <taxon>Bacillati</taxon>
        <taxon>Bacillota</taxon>
        <taxon>Clostridia</taxon>
        <taxon>Lachnospirales</taxon>
        <taxon>Lachnospiraceae</taxon>
        <taxon>Oribacterium</taxon>
    </lineage>
</organism>
<evidence type="ECO:0000259" key="1">
    <source>
        <dbReference type="Pfam" id="PF00535"/>
    </source>
</evidence>
<sequence length="291" mass="33120">MAVGIVILNYNDWENSSRLVEELETFPLFSYIVIVDNASTDDSLSHLSALQNERVKLLCAKENQGYGAGNNLGLRFLFENGMCHAFLANPDTSFTEEYFPAVLSLFQREREAGLVSGVMQDGIGLQKTAWKLHGFFLSLLASGPLSRRVFSSYLFYKKAYLKQKPYVQVDCLHGSCLCFSKESFEKSGGFDEDFFLYEEENVIAQRMKKVGFKVFLCTAVSYLHQDSGSTGKSIKSLVKREKIRQASERLYYSKYLSIRGGQKLLVYIFQTIILLETLLYEAYSAKKKQSR</sequence>
<dbReference type="Gene3D" id="3.90.550.10">
    <property type="entry name" value="Spore Coat Polysaccharide Biosynthesis Protein SpsA, Chain A"/>
    <property type="match status" value="1"/>
</dbReference>
<reference evidence="2" key="1">
    <citation type="submission" date="2011-08" db="EMBL/GenBank/DDBJ databases">
        <authorList>
            <consortium name="The Broad Institute Genome Sequencing Platform"/>
            <person name="Earl A."/>
            <person name="Ward D."/>
            <person name="Feldgarden M."/>
            <person name="Gevers D."/>
            <person name="Sizova M."/>
            <person name="Hazen A."/>
            <person name="Epstein S."/>
            <person name="Young S.K."/>
            <person name="Zeng Q."/>
            <person name="Gargeya S."/>
            <person name="Fitzgerald M."/>
            <person name="Haas B."/>
            <person name="Abouelleil A."/>
            <person name="Alvarado L."/>
            <person name="Arachchi H.M."/>
            <person name="Berlin A."/>
            <person name="Brown A."/>
            <person name="Chapman S.B."/>
            <person name="Chen Z."/>
            <person name="Dunbar C."/>
            <person name="Freedman E."/>
            <person name="Gearin G."/>
            <person name="Gellesch M."/>
            <person name="Goldberg J."/>
            <person name="Griggs A."/>
            <person name="Gujja S."/>
            <person name="Heiman D."/>
            <person name="Howarth C."/>
            <person name="Larson L."/>
            <person name="Lui A."/>
            <person name="MacDonald P.J.P."/>
            <person name="Montmayeur A."/>
            <person name="Murphy C."/>
            <person name="Neiman D."/>
            <person name="Pearson M."/>
            <person name="Priest M."/>
            <person name="Roberts A."/>
            <person name="Saif S."/>
            <person name="Shea T."/>
            <person name="Shenoy N."/>
            <person name="Sisk P."/>
            <person name="Stolte C."/>
            <person name="Sykes S."/>
            <person name="Wortman J."/>
            <person name="Nusbaum C."/>
            <person name="Birren B."/>
        </authorList>
    </citation>
    <scope>NUCLEOTIDE SEQUENCE</scope>
    <source>
        <strain evidence="2">ACB1</strain>
    </source>
</reference>
<feature type="domain" description="Glycosyltransferase 2-like" evidence="1">
    <location>
        <begin position="5"/>
        <end position="186"/>
    </location>
</feature>
<proteinExistence type="predicted"/>
<dbReference type="SUPFAM" id="SSF53448">
    <property type="entry name" value="Nucleotide-diphospho-sugar transferases"/>
    <property type="match status" value="1"/>
</dbReference>
<name>G9WN50_9FIRM</name>
<dbReference type="PANTHER" id="PTHR43179:SF7">
    <property type="entry name" value="RHAMNOSYLTRANSFERASE WBBL"/>
    <property type="match status" value="1"/>
</dbReference>
<dbReference type="RefSeq" id="WP_009534643.1">
    <property type="nucleotide sequence ID" value="NZ_KE148312.1"/>
</dbReference>